<evidence type="ECO:0000256" key="1">
    <source>
        <dbReference type="SAM" id="SignalP"/>
    </source>
</evidence>
<name>A0A974WEG3_9BACT</name>
<feature type="domain" description="SnoaL-like" evidence="2">
    <location>
        <begin position="28"/>
        <end position="137"/>
    </location>
</feature>
<evidence type="ECO:0000259" key="2">
    <source>
        <dbReference type="Pfam" id="PF12680"/>
    </source>
</evidence>
<dbReference type="RefSeq" id="WP_205720622.1">
    <property type="nucleotide sequence ID" value="NZ_CP070608.1"/>
</dbReference>
<organism evidence="3 4">
    <name type="scientific">Fulvivirga lutea</name>
    <dbReference type="NCBI Taxonomy" id="2810512"/>
    <lineage>
        <taxon>Bacteria</taxon>
        <taxon>Pseudomonadati</taxon>
        <taxon>Bacteroidota</taxon>
        <taxon>Cytophagia</taxon>
        <taxon>Cytophagales</taxon>
        <taxon>Fulvivirgaceae</taxon>
        <taxon>Fulvivirga</taxon>
    </lineage>
</organism>
<accession>A0A974WEG3</accession>
<keyword evidence="4" id="KW-1185">Reference proteome</keyword>
<dbReference type="AlphaFoldDB" id="A0A974WEG3"/>
<dbReference type="Proteomes" id="UP000662783">
    <property type="component" value="Chromosome"/>
</dbReference>
<sequence>MKRIIMISALAFIGVASYSQSNVEIANKFFEAYEAQDFDKMASYWHDSVRGQDVVYGDLFKTQDTYFGRETILSLWKEAFRIKPNYINIDIREQFTSGNFVVTDQLFETSTTRDGKVNVIHGEMITVFKFENGKIREQYDFGDYYAWDRQTKSAMNGIHNPERKEEKNLKIARDYIEAYSNKNAEGMAAYYADNVEFKDLTAKDAFGSTNFEHTGKEEVKSFWKSILVDSNPPYLNVQVDGAYYSGSYVMLNTTFSMVLPVSWTNGKDDVFVRIPIKTILQIKEDKILRHWDFADYNSYNEQIRVQKGR</sequence>
<dbReference type="Gene3D" id="3.10.450.50">
    <property type="match status" value="2"/>
</dbReference>
<reference evidence="3" key="1">
    <citation type="submission" date="2021-02" db="EMBL/GenBank/DDBJ databases">
        <title>Fulvivirga sp. S481 isolated from sea water.</title>
        <authorList>
            <person name="Bae S.S."/>
            <person name="Baek K."/>
        </authorList>
    </citation>
    <scope>NUCLEOTIDE SEQUENCE</scope>
    <source>
        <strain evidence="3">S481</strain>
    </source>
</reference>
<feature type="signal peptide" evidence="1">
    <location>
        <begin position="1"/>
        <end position="21"/>
    </location>
</feature>
<proteinExistence type="predicted"/>
<gene>
    <name evidence="3" type="ORF">JR347_10820</name>
</gene>
<protein>
    <submittedName>
        <fullName evidence="3">Nuclear transport factor 2 family protein</fullName>
    </submittedName>
</protein>
<evidence type="ECO:0000313" key="3">
    <source>
        <dbReference type="EMBL" id="QSE96109.1"/>
    </source>
</evidence>
<evidence type="ECO:0000313" key="4">
    <source>
        <dbReference type="Proteomes" id="UP000662783"/>
    </source>
</evidence>
<keyword evidence="1" id="KW-0732">Signal</keyword>
<dbReference type="EMBL" id="CP070608">
    <property type="protein sequence ID" value="QSE96109.1"/>
    <property type="molecule type" value="Genomic_DNA"/>
</dbReference>
<dbReference type="InterPro" id="IPR032710">
    <property type="entry name" value="NTF2-like_dom_sf"/>
</dbReference>
<dbReference type="Pfam" id="PF12680">
    <property type="entry name" value="SnoaL_2"/>
    <property type="match status" value="2"/>
</dbReference>
<dbReference type="KEGG" id="fuv:JR347_10820"/>
<feature type="chain" id="PRO_5037547652" evidence="1">
    <location>
        <begin position="22"/>
        <end position="309"/>
    </location>
</feature>
<dbReference type="SUPFAM" id="SSF54427">
    <property type="entry name" value="NTF2-like"/>
    <property type="match status" value="2"/>
</dbReference>
<dbReference type="InterPro" id="IPR037401">
    <property type="entry name" value="SnoaL-like"/>
</dbReference>
<feature type="domain" description="SnoaL-like" evidence="2">
    <location>
        <begin position="172"/>
        <end position="290"/>
    </location>
</feature>